<protein>
    <recommendedName>
        <fullName evidence="4">Copper chaperone PCu(A)C</fullName>
    </recommendedName>
</protein>
<sequence length="155" mass="16623">MNKYILAGMIGLICVASANAADIKVSGAWARATAPGQDSAAIQCVLTSSKEARVVGVSSPAANSSELHLMMQMDGMMMMHATQSIPVRANKALDLSAEGYHLMLIGLKKPLKVGDSVPFTLSVEFADKHKEQIEAKAEVKPLTATTENHEHHHHH</sequence>
<dbReference type="EMBL" id="AP018738">
    <property type="protein sequence ID" value="BBE52237.1"/>
    <property type="molecule type" value="Genomic_DNA"/>
</dbReference>
<dbReference type="Proteomes" id="UP000033070">
    <property type="component" value="Chromosome"/>
</dbReference>
<dbReference type="InterPro" id="IPR036182">
    <property type="entry name" value="PCuAC_sf"/>
</dbReference>
<reference evidence="2 3" key="1">
    <citation type="submission" date="2018-06" db="EMBL/GenBank/DDBJ databases">
        <title>OYT1 Genome Sequencing.</title>
        <authorList>
            <person name="Kato S."/>
            <person name="Itoh T."/>
            <person name="Ohkuma M."/>
        </authorList>
    </citation>
    <scope>NUCLEOTIDE SEQUENCE [LARGE SCALE GENOMIC DNA]</scope>
    <source>
        <strain evidence="2 3">OYT1</strain>
    </source>
</reference>
<evidence type="ECO:0008006" key="4">
    <source>
        <dbReference type="Google" id="ProtNLM"/>
    </source>
</evidence>
<dbReference type="KEGG" id="fam:OYT1_ch2731"/>
<dbReference type="RefSeq" id="WP_062627296.1">
    <property type="nucleotide sequence ID" value="NZ_AP018738.1"/>
</dbReference>
<dbReference type="Pfam" id="PF04314">
    <property type="entry name" value="PCuAC"/>
    <property type="match status" value="1"/>
</dbReference>
<gene>
    <name evidence="2" type="ORF">OYT1_ch2731</name>
</gene>
<feature type="signal peptide" evidence="1">
    <location>
        <begin position="1"/>
        <end position="20"/>
    </location>
</feature>
<keyword evidence="1" id="KW-0732">Signal</keyword>
<evidence type="ECO:0000313" key="3">
    <source>
        <dbReference type="Proteomes" id="UP000033070"/>
    </source>
</evidence>
<keyword evidence="3" id="KW-1185">Reference proteome</keyword>
<evidence type="ECO:0000313" key="2">
    <source>
        <dbReference type="EMBL" id="BBE52237.1"/>
    </source>
</evidence>
<dbReference type="AlphaFoldDB" id="A0A2Z6GFP0"/>
<dbReference type="InterPro" id="IPR007410">
    <property type="entry name" value="LpqE-like"/>
</dbReference>
<accession>A0A2Z6GFP0</accession>
<dbReference type="Gene3D" id="2.60.40.1890">
    <property type="entry name" value="PCu(A)C copper chaperone"/>
    <property type="match status" value="1"/>
</dbReference>
<dbReference type="InterPro" id="IPR058248">
    <property type="entry name" value="Lxx211020-like"/>
</dbReference>
<dbReference type="STRING" id="1188319.OYT1_02193"/>
<dbReference type="SUPFAM" id="SSF110087">
    <property type="entry name" value="DR1885-like metal-binding protein"/>
    <property type="match status" value="1"/>
</dbReference>
<evidence type="ECO:0000256" key="1">
    <source>
        <dbReference type="SAM" id="SignalP"/>
    </source>
</evidence>
<feature type="chain" id="PRO_5017293995" description="Copper chaperone PCu(A)C" evidence="1">
    <location>
        <begin position="21"/>
        <end position="155"/>
    </location>
</feature>
<name>A0A2Z6GFP0_9PROT</name>
<dbReference type="PANTHER" id="PTHR36302">
    <property type="entry name" value="BLR7088 PROTEIN"/>
    <property type="match status" value="1"/>
</dbReference>
<proteinExistence type="predicted"/>
<organism evidence="2 3">
    <name type="scientific">Ferriphaselus amnicola</name>
    <dbReference type="NCBI Taxonomy" id="1188319"/>
    <lineage>
        <taxon>Bacteria</taxon>
        <taxon>Pseudomonadati</taxon>
        <taxon>Pseudomonadota</taxon>
        <taxon>Betaproteobacteria</taxon>
        <taxon>Nitrosomonadales</taxon>
        <taxon>Gallionellaceae</taxon>
        <taxon>Ferriphaselus</taxon>
    </lineage>
</organism>
<dbReference type="PANTHER" id="PTHR36302:SF1">
    <property type="entry name" value="COPPER CHAPERONE PCU(A)C"/>
    <property type="match status" value="1"/>
</dbReference>